<dbReference type="UniPathway" id="UPA00079">
    <property type="reaction ID" value="UER00169"/>
</dbReference>
<dbReference type="GO" id="GO:0009234">
    <property type="term" value="P:menaquinone biosynthetic process"/>
    <property type="evidence" value="ECO:0007669"/>
    <property type="project" value="UniProtKB-UniRule"/>
</dbReference>
<dbReference type="CDD" id="cd02440">
    <property type="entry name" value="AdoMet_MTases"/>
    <property type="match status" value="1"/>
</dbReference>
<comment type="catalytic activity">
    <reaction evidence="4">
        <text>a 2-demethylmenaquinol + S-adenosyl-L-methionine = a menaquinol + S-adenosyl-L-homocysteine + H(+)</text>
        <dbReference type="Rhea" id="RHEA:42640"/>
        <dbReference type="Rhea" id="RHEA-COMP:9539"/>
        <dbReference type="Rhea" id="RHEA-COMP:9563"/>
        <dbReference type="ChEBI" id="CHEBI:15378"/>
        <dbReference type="ChEBI" id="CHEBI:18151"/>
        <dbReference type="ChEBI" id="CHEBI:55437"/>
        <dbReference type="ChEBI" id="CHEBI:57856"/>
        <dbReference type="ChEBI" id="CHEBI:59789"/>
        <dbReference type="EC" id="2.1.1.163"/>
    </reaction>
</comment>
<feature type="binding site" evidence="4">
    <location>
        <begin position="114"/>
        <end position="115"/>
    </location>
    <ligand>
        <name>S-adenosyl-L-methionine</name>
        <dbReference type="ChEBI" id="CHEBI:59789"/>
    </ligand>
</feature>
<name>A0A6V8P4Y5_9ACTN</name>
<dbReference type="Pfam" id="PF01209">
    <property type="entry name" value="Ubie_methyltran"/>
    <property type="match status" value="1"/>
</dbReference>
<keyword evidence="2 4" id="KW-0808">Transferase</keyword>
<keyword evidence="6" id="KW-1185">Reference proteome</keyword>
<comment type="function">
    <text evidence="4">Methyltransferase required for the conversion of demethylmenaquinol (DMKH2) to menaquinol (MKH2).</text>
</comment>
<keyword evidence="3 4" id="KW-0949">S-adenosyl-L-methionine</keyword>
<dbReference type="HAMAP" id="MF_01813">
    <property type="entry name" value="MenG_UbiE_methyltr"/>
    <property type="match status" value="1"/>
</dbReference>
<dbReference type="EMBL" id="BLRY01000009">
    <property type="protein sequence ID" value="GFP26930.1"/>
    <property type="molecule type" value="Genomic_DNA"/>
</dbReference>
<dbReference type="PROSITE" id="PS01183">
    <property type="entry name" value="UBIE_1"/>
    <property type="match status" value="1"/>
</dbReference>
<keyword evidence="4" id="KW-0474">Menaquinone biosynthesis</keyword>
<comment type="caution">
    <text evidence="4">Lacks conserved residue(s) required for the propagation of feature annotation.</text>
</comment>
<dbReference type="InterPro" id="IPR029063">
    <property type="entry name" value="SAM-dependent_MTases_sf"/>
</dbReference>
<dbReference type="SUPFAM" id="SSF53335">
    <property type="entry name" value="S-adenosyl-L-methionine-dependent methyltransferases"/>
    <property type="match status" value="1"/>
</dbReference>
<comment type="pathway">
    <text evidence="4">Quinol/quinone metabolism; menaquinone biosynthesis; menaquinol from 1,4-dihydroxy-2-naphthoate: step 2/2.</text>
</comment>
<evidence type="ECO:0000313" key="6">
    <source>
        <dbReference type="Proteomes" id="UP000591948"/>
    </source>
</evidence>
<feature type="binding site" evidence="4">
    <location>
        <position position="86"/>
    </location>
    <ligand>
        <name>S-adenosyl-L-methionine</name>
        <dbReference type="ChEBI" id="CHEBI:59789"/>
    </ligand>
</feature>
<evidence type="ECO:0000256" key="2">
    <source>
        <dbReference type="ARBA" id="ARBA00022679"/>
    </source>
</evidence>
<evidence type="ECO:0000256" key="4">
    <source>
        <dbReference type="HAMAP-Rule" id="MF_01813"/>
    </source>
</evidence>
<gene>
    <name evidence="4" type="primary">menG</name>
    <name evidence="5" type="ORF">HKBW3S33_00343</name>
</gene>
<dbReference type="GO" id="GO:0032259">
    <property type="term" value="P:methylation"/>
    <property type="evidence" value="ECO:0007669"/>
    <property type="project" value="UniProtKB-KW"/>
</dbReference>
<comment type="caution">
    <text evidence="5">The sequence shown here is derived from an EMBL/GenBank/DDBJ whole genome shotgun (WGS) entry which is preliminary data.</text>
</comment>
<dbReference type="NCBIfam" id="TIGR01934">
    <property type="entry name" value="MenG_MenH_UbiE"/>
    <property type="match status" value="1"/>
</dbReference>
<reference evidence="5 6" key="1">
    <citation type="journal article" date="2020" name="Front. Microbiol.">
        <title>Single-cell genomics of novel Actinobacteria with the Wood-Ljungdahl pathway discovered in a serpentinizing system.</title>
        <authorList>
            <person name="Merino N."/>
            <person name="Kawai M."/>
            <person name="Boyd E.S."/>
            <person name="Colman D.R."/>
            <person name="McGlynn S.E."/>
            <person name="Nealson K.H."/>
            <person name="Kurokawa K."/>
            <person name="Hongoh Y."/>
        </authorList>
    </citation>
    <scope>NUCLEOTIDE SEQUENCE [LARGE SCALE GENOMIC DNA]</scope>
    <source>
        <strain evidence="5 6">S33</strain>
    </source>
</reference>
<dbReference type="PROSITE" id="PS51608">
    <property type="entry name" value="SAM_MT_UBIE"/>
    <property type="match status" value="1"/>
</dbReference>
<dbReference type="Gene3D" id="3.40.50.150">
    <property type="entry name" value="Vaccinia Virus protein VP39"/>
    <property type="match status" value="1"/>
</dbReference>
<organism evidence="5 6">
    <name type="scientific">Candidatus Hakubella thermalkaliphila</name>
    <dbReference type="NCBI Taxonomy" id="2754717"/>
    <lineage>
        <taxon>Bacteria</taxon>
        <taxon>Bacillati</taxon>
        <taxon>Actinomycetota</taxon>
        <taxon>Actinomycetota incertae sedis</taxon>
        <taxon>Candidatus Hakubellales</taxon>
        <taxon>Candidatus Hakubellaceae</taxon>
        <taxon>Candidatus Hakubella</taxon>
    </lineage>
</organism>
<evidence type="ECO:0000256" key="1">
    <source>
        <dbReference type="ARBA" id="ARBA00022603"/>
    </source>
</evidence>
<dbReference type="PANTHER" id="PTHR43591">
    <property type="entry name" value="METHYLTRANSFERASE"/>
    <property type="match status" value="1"/>
</dbReference>
<comment type="similarity">
    <text evidence="4">Belongs to the class I-like SAM-binding methyltransferase superfamily. MenG/UbiE family.</text>
</comment>
<proteinExistence type="inferred from homology"/>
<keyword evidence="1 4" id="KW-0489">Methyltransferase</keyword>
<evidence type="ECO:0000313" key="5">
    <source>
        <dbReference type="EMBL" id="GFP26930.1"/>
    </source>
</evidence>
<accession>A0A6V8P4Y5</accession>
<evidence type="ECO:0000256" key="3">
    <source>
        <dbReference type="ARBA" id="ARBA00022691"/>
    </source>
</evidence>
<dbReference type="GO" id="GO:0043770">
    <property type="term" value="F:demethylmenaquinone methyltransferase activity"/>
    <property type="evidence" value="ECO:0007669"/>
    <property type="project" value="UniProtKB-UniRule"/>
</dbReference>
<dbReference type="InterPro" id="IPR004033">
    <property type="entry name" value="UbiE/COQ5_MeTrFase"/>
</dbReference>
<dbReference type="AlphaFoldDB" id="A0A6V8P4Y5"/>
<protein>
    <recommendedName>
        <fullName evidence="4">Demethylmenaquinone methyltransferase</fullName>
        <ecNumber evidence="4">2.1.1.163</ecNumber>
    </recommendedName>
</protein>
<dbReference type="EC" id="2.1.1.163" evidence="4"/>
<dbReference type="NCBIfam" id="NF001244">
    <property type="entry name" value="PRK00216.1-5"/>
    <property type="match status" value="1"/>
</dbReference>
<dbReference type="Proteomes" id="UP000591948">
    <property type="component" value="Unassembled WGS sequence"/>
</dbReference>
<feature type="binding site" evidence="4">
    <location>
        <position position="65"/>
    </location>
    <ligand>
        <name>S-adenosyl-L-methionine</name>
        <dbReference type="ChEBI" id="CHEBI:59789"/>
    </ligand>
</feature>
<dbReference type="PANTHER" id="PTHR43591:SF24">
    <property type="entry name" value="2-METHOXY-6-POLYPRENYL-1,4-BENZOQUINOL METHYLASE, MITOCHONDRIAL"/>
    <property type="match status" value="1"/>
</dbReference>
<sequence>MISKSVIDNPMSEAQIEEMFSSIATKYDLLNDILSLGLHRRWKNLAAQEAGLSTGDRALDLCTGTGDVALALASRVGPEGQVVAVDLSSPMIEYARKKSSDQEFKSIINFRIGNACDLEFCDDFFDAVTIAFGARNVRNLERLFGEAFRVLKPRGRMVCLEFSPPRLTFLGHLYGIYLRHLVPFLGVLLARHREAYSYLATSICSFPEPGALVEIMNKAGFGRVTYRRLNLGVVTLHVGIKET</sequence>
<dbReference type="InterPro" id="IPR023576">
    <property type="entry name" value="UbiE/COQ5_MeTrFase_CS"/>
</dbReference>